<accession>A0ABR8PK42</accession>
<feature type="domain" description="Fido" evidence="8">
    <location>
        <begin position="49"/>
        <end position="194"/>
    </location>
</feature>
<gene>
    <name evidence="9" type="ORF">H9659_09235</name>
</gene>
<evidence type="ECO:0000256" key="7">
    <source>
        <dbReference type="ARBA" id="ARBA00048696"/>
    </source>
</evidence>
<evidence type="ECO:0000313" key="9">
    <source>
        <dbReference type="EMBL" id="MBD7908512.1"/>
    </source>
</evidence>
<dbReference type="EMBL" id="JACSQY010000006">
    <property type="protein sequence ID" value="MBD7908512.1"/>
    <property type="molecule type" value="Genomic_DNA"/>
</dbReference>
<keyword evidence="10" id="KW-1185">Reference proteome</keyword>
<evidence type="ECO:0000256" key="6">
    <source>
        <dbReference type="ARBA" id="ARBA00047939"/>
    </source>
</evidence>
<dbReference type="InterPro" id="IPR036597">
    <property type="entry name" value="Fido-like_dom_sf"/>
</dbReference>
<dbReference type="PANTHER" id="PTHR39560">
    <property type="entry name" value="PROTEIN ADENYLYLTRANSFERASE FIC-RELATED"/>
    <property type="match status" value="1"/>
</dbReference>
<dbReference type="RefSeq" id="WP_191689732.1">
    <property type="nucleotide sequence ID" value="NZ_JACSQY010000006.1"/>
</dbReference>
<evidence type="ECO:0000256" key="3">
    <source>
        <dbReference type="ARBA" id="ARBA00022741"/>
    </source>
</evidence>
<reference evidence="9 10" key="1">
    <citation type="submission" date="2020-08" db="EMBL/GenBank/DDBJ databases">
        <title>A Genomic Blueprint of the Chicken Gut Microbiome.</title>
        <authorList>
            <person name="Gilroy R."/>
            <person name="Ravi A."/>
            <person name="Getino M."/>
            <person name="Pursley I."/>
            <person name="Horton D.L."/>
            <person name="Alikhan N.-F."/>
            <person name="Baker D."/>
            <person name="Gharbi K."/>
            <person name="Hall N."/>
            <person name="Watson M."/>
            <person name="Adriaenssens E.M."/>
            <person name="Foster-Nyarko E."/>
            <person name="Jarju S."/>
            <person name="Secka A."/>
            <person name="Antonio M."/>
            <person name="Oren A."/>
            <person name="Chaudhuri R."/>
            <person name="La Ragione R.M."/>
            <person name="Hildebrand F."/>
            <person name="Pallen M.J."/>
        </authorList>
    </citation>
    <scope>NUCLEOTIDE SEQUENCE [LARGE SCALE GENOMIC DNA]</scope>
    <source>
        <strain evidence="9 10">Sa3CUA8</strain>
    </source>
</reference>
<protein>
    <recommendedName>
        <fullName evidence="5">protein adenylyltransferase</fullName>
        <ecNumber evidence="5">2.7.7.108</ecNumber>
    </recommendedName>
</protein>
<dbReference type="Proteomes" id="UP000659496">
    <property type="component" value="Unassembled WGS sequence"/>
</dbReference>
<dbReference type="Pfam" id="PF02661">
    <property type="entry name" value="Fic"/>
    <property type="match status" value="1"/>
</dbReference>
<dbReference type="Gene3D" id="1.10.3290.10">
    <property type="entry name" value="Fido-like domain"/>
    <property type="match status" value="1"/>
</dbReference>
<keyword evidence="1" id="KW-0808">Transferase</keyword>
<comment type="catalytic activity">
    <reaction evidence="7">
        <text>L-tyrosyl-[protein] + ATP = O-(5'-adenylyl)-L-tyrosyl-[protein] + diphosphate</text>
        <dbReference type="Rhea" id="RHEA:54288"/>
        <dbReference type="Rhea" id="RHEA-COMP:10136"/>
        <dbReference type="Rhea" id="RHEA-COMP:13846"/>
        <dbReference type="ChEBI" id="CHEBI:30616"/>
        <dbReference type="ChEBI" id="CHEBI:33019"/>
        <dbReference type="ChEBI" id="CHEBI:46858"/>
        <dbReference type="ChEBI" id="CHEBI:83624"/>
        <dbReference type="EC" id="2.7.7.108"/>
    </reaction>
</comment>
<comment type="catalytic activity">
    <reaction evidence="6">
        <text>L-threonyl-[protein] + ATP = 3-O-(5'-adenylyl)-L-threonyl-[protein] + diphosphate</text>
        <dbReference type="Rhea" id="RHEA:54292"/>
        <dbReference type="Rhea" id="RHEA-COMP:11060"/>
        <dbReference type="Rhea" id="RHEA-COMP:13847"/>
        <dbReference type="ChEBI" id="CHEBI:30013"/>
        <dbReference type="ChEBI" id="CHEBI:30616"/>
        <dbReference type="ChEBI" id="CHEBI:33019"/>
        <dbReference type="ChEBI" id="CHEBI:138113"/>
        <dbReference type="EC" id="2.7.7.108"/>
    </reaction>
</comment>
<sequence length="239" mass="27867">MDPYIYPNTNILINKLDIRDEKQLIDVEAQLLIAGIVDISSITWKIDFHKYDSLQIIHHFLFHELYTWAGKFRSVNISKSERVLNGLSVAYSDKDHIVSDLENVFKWAQSKQWSYSNPSLIKDFSVLMVKLWRIHPYREGNTRTVSIFMKLFAEANRLDFNAQLLSQHAGYLRNALVLAAVEEAPEPQYLFNMMSDALDVVSSNKLHLDDEASSSYQMIRQYNVSEQEEKPFKIDRDDK</sequence>
<evidence type="ECO:0000256" key="4">
    <source>
        <dbReference type="ARBA" id="ARBA00022840"/>
    </source>
</evidence>
<evidence type="ECO:0000256" key="5">
    <source>
        <dbReference type="ARBA" id="ARBA00034531"/>
    </source>
</evidence>
<keyword evidence="3" id="KW-0547">Nucleotide-binding</keyword>
<name>A0ABR8PK42_9BACL</name>
<dbReference type="PANTHER" id="PTHR39560:SF1">
    <property type="entry name" value="PROTEIN ADENYLYLTRANSFERASE FIC-RELATED"/>
    <property type="match status" value="1"/>
</dbReference>
<keyword evidence="4" id="KW-0067">ATP-binding</keyword>
<dbReference type="EC" id="2.7.7.108" evidence="5"/>
<dbReference type="SUPFAM" id="SSF140931">
    <property type="entry name" value="Fic-like"/>
    <property type="match status" value="1"/>
</dbReference>
<comment type="caution">
    <text evidence="9">The sequence shown here is derived from an EMBL/GenBank/DDBJ whole genome shotgun (WGS) entry which is preliminary data.</text>
</comment>
<evidence type="ECO:0000256" key="1">
    <source>
        <dbReference type="ARBA" id="ARBA00022679"/>
    </source>
</evidence>
<dbReference type="PROSITE" id="PS51459">
    <property type="entry name" value="FIDO"/>
    <property type="match status" value="1"/>
</dbReference>
<keyword evidence="2" id="KW-0548">Nucleotidyltransferase</keyword>
<evidence type="ECO:0000256" key="2">
    <source>
        <dbReference type="ARBA" id="ARBA00022695"/>
    </source>
</evidence>
<proteinExistence type="predicted"/>
<evidence type="ECO:0000313" key="10">
    <source>
        <dbReference type="Proteomes" id="UP000659496"/>
    </source>
</evidence>
<evidence type="ECO:0000259" key="8">
    <source>
        <dbReference type="PROSITE" id="PS51459"/>
    </source>
</evidence>
<dbReference type="InterPro" id="IPR003812">
    <property type="entry name" value="Fido"/>
</dbReference>
<organism evidence="9 10">
    <name type="scientific">Sporosarcina gallistercoris</name>
    <dbReference type="NCBI Taxonomy" id="2762245"/>
    <lineage>
        <taxon>Bacteria</taxon>
        <taxon>Bacillati</taxon>
        <taxon>Bacillota</taxon>
        <taxon>Bacilli</taxon>
        <taxon>Bacillales</taxon>
        <taxon>Caryophanaceae</taxon>
        <taxon>Sporosarcina</taxon>
    </lineage>
</organism>